<keyword evidence="1" id="KW-0812">Transmembrane</keyword>
<feature type="transmembrane region" description="Helical" evidence="1">
    <location>
        <begin position="41"/>
        <end position="58"/>
    </location>
</feature>
<dbReference type="RefSeq" id="WP_335961742.1">
    <property type="nucleotide sequence ID" value="NZ_JAXBLX010000020.1"/>
</dbReference>
<gene>
    <name evidence="2" type="ORF">ACFFHM_15655</name>
</gene>
<comment type="caution">
    <text evidence="2">The sequence shown here is derived from an EMBL/GenBank/DDBJ whole genome shotgun (WGS) entry which is preliminary data.</text>
</comment>
<evidence type="ECO:0000313" key="3">
    <source>
        <dbReference type="Proteomes" id="UP001589838"/>
    </source>
</evidence>
<evidence type="ECO:0000313" key="2">
    <source>
        <dbReference type="EMBL" id="MFC0471891.1"/>
    </source>
</evidence>
<name>A0ABV6KF02_9BACI</name>
<keyword evidence="3" id="KW-1185">Reference proteome</keyword>
<accession>A0ABV6KF02</accession>
<sequence length="186" mass="22203">MKPLLDTDKIEKSREFYHQIHQIQMEYLKYWQENTLWHWEFWLSSALAVVPWVLWFLFRKRGSEARLLLVGSFTMLVTSWLDFLGVVFGVWHYSGKLLPTIPSFSPWDFSLIPVITMLWLQFKPTLHPFLKAIIYSTFISFIGEPLIEWIGLYSSGQWTPFYSFPIYIVIYLVAYRISKAKTFNDI</sequence>
<protein>
    <submittedName>
        <fullName evidence="2">CBO0543 family protein</fullName>
    </submittedName>
</protein>
<feature type="transmembrane region" description="Helical" evidence="1">
    <location>
        <begin position="132"/>
        <end position="152"/>
    </location>
</feature>
<dbReference type="Proteomes" id="UP001589838">
    <property type="component" value="Unassembled WGS sequence"/>
</dbReference>
<proteinExistence type="predicted"/>
<keyword evidence="1" id="KW-0472">Membrane</keyword>
<organism evidence="2 3">
    <name type="scientific">Halalkalibacter kiskunsagensis</name>
    <dbReference type="NCBI Taxonomy" id="1548599"/>
    <lineage>
        <taxon>Bacteria</taxon>
        <taxon>Bacillati</taxon>
        <taxon>Bacillota</taxon>
        <taxon>Bacilli</taxon>
        <taxon>Bacillales</taxon>
        <taxon>Bacillaceae</taxon>
        <taxon>Halalkalibacter</taxon>
    </lineage>
</organism>
<reference evidence="2 3" key="1">
    <citation type="submission" date="2024-09" db="EMBL/GenBank/DDBJ databases">
        <authorList>
            <person name="Sun Q."/>
            <person name="Mori K."/>
        </authorList>
    </citation>
    <scope>NUCLEOTIDE SEQUENCE [LARGE SCALE GENOMIC DNA]</scope>
    <source>
        <strain evidence="2 3">NCAIM B.02610</strain>
    </source>
</reference>
<keyword evidence="1" id="KW-1133">Transmembrane helix</keyword>
<evidence type="ECO:0000256" key="1">
    <source>
        <dbReference type="SAM" id="Phobius"/>
    </source>
</evidence>
<dbReference type="NCBIfam" id="NF041644">
    <property type="entry name" value="CBO0543_fam"/>
    <property type="match status" value="1"/>
</dbReference>
<dbReference type="EMBL" id="JBHLUX010000037">
    <property type="protein sequence ID" value="MFC0471891.1"/>
    <property type="molecule type" value="Genomic_DNA"/>
</dbReference>
<feature type="transmembrane region" description="Helical" evidence="1">
    <location>
        <begin position="103"/>
        <end position="120"/>
    </location>
</feature>
<dbReference type="InterPro" id="IPR048147">
    <property type="entry name" value="CBO0543-like"/>
</dbReference>
<feature type="transmembrane region" description="Helical" evidence="1">
    <location>
        <begin position="158"/>
        <end position="177"/>
    </location>
</feature>
<feature type="transmembrane region" description="Helical" evidence="1">
    <location>
        <begin position="67"/>
        <end position="91"/>
    </location>
</feature>